<evidence type="ECO:0000256" key="1">
    <source>
        <dbReference type="ARBA" id="ARBA00004831"/>
    </source>
</evidence>
<dbReference type="Pfam" id="PF01014">
    <property type="entry name" value="Uricase"/>
    <property type="match status" value="2"/>
</dbReference>
<protein>
    <recommendedName>
        <fullName evidence="5 6">Uricase</fullName>
        <ecNumber evidence="5 6">1.7.3.3</ecNumber>
    </recommendedName>
    <alternativeName>
        <fullName evidence="5">Urate oxidase</fullName>
    </alternativeName>
</protein>
<dbReference type="Gene3D" id="3.10.270.10">
    <property type="entry name" value="Urate Oxidase"/>
    <property type="match status" value="1"/>
</dbReference>
<comment type="caution">
    <text evidence="7">The sequence shown here is derived from an EMBL/GenBank/DDBJ whole genome shotgun (WGS) entry which is preliminary data.</text>
</comment>
<evidence type="ECO:0000256" key="5">
    <source>
        <dbReference type="PIRNR" id="PIRNR000241"/>
    </source>
</evidence>
<comment type="similarity">
    <text evidence="2 5 6">Belongs to the uricase family.</text>
</comment>
<dbReference type="Proteomes" id="UP001499930">
    <property type="component" value="Unassembled WGS sequence"/>
</dbReference>
<evidence type="ECO:0000313" key="7">
    <source>
        <dbReference type="EMBL" id="GAA3011141.1"/>
    </source>
</evidence>
<evidence type="ECO:0000256" key="6">
    <source>
        <dbReference type="RuleBase" id="RU004455"/>
    </source>
</evidence>
<proteinExistence type="inferred from homology"/>
<dbReference type="RefSeq" id="WP_344896532.1">
    <property type="nucleotide sequence ID" value="NZ_BAAAWD010000009.1"/>
</dbReference>
<sequence length="303" mass="33474">MRVVLGPNRYGKAEVRLVRVVRDGGVHHLKDLTVSTALSGDMEAVHLTGDNTAVLPTDTQKNTVYAFARKHGVAEIEDFAILLARHYVESQPAVHHARVSVEEHFWDRIPVPSAGGGPGAGDRRHSFVRSGRETRTCLVHHDADGTTTVVSGLKDLVVLNSTDSEFSGFAEDEYTTLRPTADRVLATEVSARWRHLPAGPGKAASYGESYDEVRRHLVEAFAGTYSLSLQQTLYAMGERVLNARDEICEVRLVLPNKHHFTVDLTPFGMDNPNEVFHAADRPYGLIEGAVLRDDAPEARFSWE</sequence>
<comment type="pathway">
    <text evidence="1 5">Purine metabolism; urate degradation; (S)-allantoin from urate: step 1/3.</text>
</comment>
<dbReference type="SUPFAM" id="SSF55620">
    <property type="entry name" value="Tetrahydrobiopterin biosynthesis enzymes-like"/>
    <property type="match status" value="2"/>
</dbReference>
<dbReference type="PIRSF" id="PIRSF000241">
    <property type="entry name" value="Urate_oxidase"/>
    <property type="match status" value="1"/>
</dbReference>
<keyword evidence="3 5" id="KW-0659">Purine metabolism</keyword>
<dbReference type="PRINTS" id="PR00093">
    <property type="entry name" value="URICASE"/>
</dbReference>
<dbReference type="InterPro" id="IPR002042">
    <property type="entry name" value="Uricase"/>
</dbReference>
<keyword evidence="8" id="KW-1185">Reference proteome</keyword>
<dbReference type="EC" id="1.7.3.3" evidence="5 6"/>
<accession>A0ABN3Y1Y0</accession>
<evidence type="ECO:0000313" key="8">
    <source>
        <dbReference type="Proteomes" id="UP001499930"/>
    </source>
</evidence>
<dbReference type="PANTHER" id="PTHR42874">
    <property type="entry name" value="URICASE"/>
    <property type="match status" value="1"/>
</dbReference>
<reference evidence="7 8" key="1">
    <citation type="journal article" date="2019" name="Int. J. Syst. Evol. Microbiol.">
        <title>The Global Catalogue of Microorganisms (GCM) 10K type strain sequencing project: providing services to taxonomists for standard genome sequencing and annotation.</title>
        <authorList>
            <consortium name="The Broad Institute Genomics Platform"/>
            <consortium name="The Broad Institute Genome Sequencing Center for Infectious Disease"/>
            <person name="Wu L."/>
            <person name="Ma J."/>
        </authorList>
    </citation>
    <scope>NUCLEOTIDE SEQUENCE [LARGE SCALE GENOMIC DNA]</scope>
    <source>
        <strain evidence="7 8">JCM 3106</strain>
    </source>
</reference>
<dbReference type="NCBIfam" id="TIGR03383">
    <property type="entry name" value="urate_oxi"/>
    <property type="match status" value="1"/>
</dbReference>
<evidence type="ECO:0000256" key="4">
    <source>
        <dbReference type="ARBA" id="ARBA00023002"/>
    </source>
</evidence>
<comment type="function">
    <text evidence="5 6">Catalyzes the oxidation of uric acid to 5-hydroxyisourate, which is further processed to form (S)-allantoin.</text>
</comment>
<dbReference type="PANTHER" id="PTHR42874:SF1">
    <property type="entry name" value="URICASE"/>
    <property type="match status" value="1"/>
</dbReference>
<name>A0ABN3Y1Y0_9ACTN</name>
<comment type="catalytic activity">
    <reaction evidence="5 6">
        <text>urate + O2 + H2O = 5-hydroxyisourate + H2O2</text>
        <dbReference type="Rhea" id="RHEA:21368"/>
        <dbReference type="ChEBI" id="CHEBI:15377"/>
        <dbReference type="ChEBI" id="CHEBI:15379"/>
        <dbReference type="ChEBI" id="CHEBI:16240"/>
        <dbReference type="ChEBI" id="CHEBI:17775"/>
        <dbReference type="ChEBI" id="CHEBI:18072"/>
        <dbReference type="EC" id="1.7.3.3"/>
    </reaction>
</comment>
<gene>
    <name evidence="7" type="primary">pucL</name>
    <name evidence="7" type="ORF">GCM10017559_37210</name>
</gene>
<keyword evidence="4 5" id="KW-0560">Oxidoreductase</keyword>
<evidence type="ECO:0000256" key="2">
    <source>
        <dbReference type="ARBA" id="ARBA00009760"/>
    </source>
</evidence>
<organism evidence="7 8">
    <name type="scientific">Streptosporangium longisporum</name>
    <dbReference type="NCBI Taxonomy" id="46187"/>
    <lineage>
        <taxon>Bacteria</taxon>
        <taxon>Bacillati</taxon>
        <taxon>Actinomycetota</taxon>
        <taxon>Actinomycetes</taxon>
        <taxon>Streptosporangiales</taxon>
        <taxon>Streptosporangiaceae</taxon>
        <taxon>Streptosporangium</taxon>
    </lineage>
</organism>
<evidence type="ECO:0000256" key="3">
    <source>
        <dbReference type="ARBA" id="ARBA00022631"/>
    </source>
</evidence>
<dbReference type="EMBL" id="BAAAWD010000009">
    <property type="protein sequence ID" value="GAA3011141.1"/>
    <property type="molecule type" value="Genomic_DNA"/>
</dbReference>